<dbReference type="EMBL" id="SOSA01000822">
    <property type="protein sequence ID" value="THC88526.1"/>
    <property type="molecule type" value="Genomic_DNA"/>
</dbReference>
<feature type="compositionally biased region" description="Low complexity" evidence="1">
    <location>
        <begin position="324"/>
        <end position="334"/>
    </location>
</feature>
<evidence type="ECO:0000256" key="1">
    <source>
        <dbReference type="SAM" id="MobiDB-lite"/>
    </source>
</evidence>
<feature type="compositionally biased region" description="Basic and acidic residues" evidence="1">
    <location>
        <begin position="46"/>
        <end position="60"/>
    </location>
</feature>
<feature type="compositionally biased region" description="Basic and acidic residues" evidence="1">
    <location>
        <begin position="206"/>
        <end position="222"/>
    </location>
</feature>
<dbReference type="VEuPathDB" id="FungiDB:EYZ11_012025"/>
<feature type="compositionally biased region" description="Low complexity" evidence="1">
    <location>
        <begin position="265"/>
        <end position="279"/>
    </location>
</feature>
<keyword evidence="3" id="KW-1185">Reference proteome</keyword>
<feature type="compositionally biased region" description="Basic and acidic residues" evidence="1">
    <location>
        <begin position="428"/>
        <end position="447"/>
    </location>
</feature>
<reference evidence="2 3" key="1">
    <citation type="submission" date="2019-03" db="EMBL/GenBank/DDBJ databases">
        <title>The genome sequence of a newly discovered highly antifungal drug resistant Aspergillus species, Aspergillus tanneri NIH 1004.</title>
        <authorList>
            <person name="Mounaud S."/>
            <person name="Singh I."/>
            <person name="Joardar V."/>
            <person name="Pakala S."/>
            <person name="Pakala S."/>
            <person name="Venepally P."/>
            <person name="Hoover J."/>
            <person name="Nierman W."/>
            <person name="Chung J."/>
            <person name="Losada L."/>
        </authorList>
    </citation>
    <scope>NUCLEOTIDE SEQUENCE [LARGE SCALE GENOMIC DNA]</scope>
    <source>
        <strain evidence="2 3">NIH1004</strain>
    </source>
</reference>
<feature type="compositionally biased region" description="Basic and acidic residues" evidence="1">
    <location>
        <begin position="458"/>
        <end position="469"/>
    </location>
</feature>
<dbReference type="STRING" id="1220188.A0A4S3J1C5"/>
<proteinExistence type="predicted"/>
<evidence type="ECO:0000313" key="3">
    <source>
        <dbReference type="Proteomes" id="UP000308092"/>
    </source>
</evidence>
<dbReference type="Proteomes" id="UP000308092">
    <property type="component" value="Unassembled WGS sequence"/>
</dbReference>
<feature type="region of interest" description="Disordered" evidence="1">
    <location>
        <begin position="34"/>
        <end position="100"/>
    </location>
</feature>
<feature type="compositionally biased region" description="Basic and acidic residues" evidence="1">
    <location>
        <begin position="231"/>
        <end position="244"/>
    </location>
</feature>
<organism evidence="2 3">
    <name type="scientific">Aspergillus tanneri</name>
    <dbReference type="NCBI Taxonomy" id="1220188"/>
    <lineage>
        <taxon>Eukaryota</taxon>
        <taxon>Fungi</taxon>
        <taxon>Dikarya</taxon>
        <taxon>Ascomycota</taxon>
        <taxon>Pezizomycotina</taxon>
        <taxon>Eurotiomycetes</taxon>
        <taxon>Eurotiomycetidae</taxon>
        <taxon>Eurotiales</taxon>
        <taxon>Aspergillaceae</taxon>
        <taxon>Aspergillus</taxon>
        <taxon>Aspergillus subgen. Circumdati</taxon>
    </lineage>
</organism>
<name>A0A4S3J1C5_9EURO</name>
<feature type="compositionally biased region" description="Polar residues" evidence="1">
    <location>
        <begin position="499"/>
        <end position="510"/>
    </location>
</feature>
<sequence>MAGTTTAAYTADVWTSAGTVDGSQNQWDYAVPVRQSSTVRRTKSRSSHDSTHARSRDRASRGSRSSSLSRHAYAHDAAHLNSRGRHDANLSRRGSEAGSLRGAYGHEMVTHSVGNIRDSADTHNEGPLKRGDMREGIGLYLNELDNENWIHRDKLAKIESEELHQATILFHRRGGIESSRPQRGRNHDLHHPGTSVSSVTTPPTTEKLEPWPNLHDEPRESTRSLTDLNSGDERQNWDLRRPEEIAADDNASSFYQNPGLRKSSSRIPISTASPAPISPEQLGREFPMQRARGLTNGEEDVLTIGKPRRASEPIVVDSIGDSTPPGGSRPGSRGIQTGQNGPSKKTATKGMSGSGPRKSSAPPATRKATPRSRATSNNQRPTTRSGDNRPTQPVNRPEGDPPWLATMYKPDPRLPPDQQMLPTHARKLQQEQWEKEGKTPTTYDREFAPLAIGPDGMRPIEDKLEKQEEPQPQPEPQPEPPEPLNPDGAPEVPLPSKSPEPNTRPGTGYSTMPKLQEPPAGLTPKWSAPVVTAQEPPEKKGCGCCIVM</sequence>
<feature type="compositionally biased region" description="Basic and acidic residues" evidence="1">
    <location>
        <begin position="73"/>
        <end position="95"/>
    </location>
</feature>
<feature type="compositionally biased region" description="Low complexity" evidence="1">
    <location>
        <begin position="194"/>
        <end position="205"/>
    </location>
</feature>
<dbReference type="AlphaFoldDB" id="A0A4S3J1C5"/>
<feature type="compositionally biased region" description="Polar residues" evidence="1">
    <location>
        <begin position="372"/>
        <end position="394"/>
    </location>
</feature>
<feature type="compositionally biased region" description="Pro residues" evidence="1">
    <location>
        <begin position="471"/>
        <end position="484"/>
    </location>
</feature>
<gene>
    <name evidence="2" type="ORF">EYZ11_012025</name>
</gene>
<protein>
    <recommendedName>
        <fullName evidence="4">TeaA receptor TeaR</fullName>
    </recommendedName>
</protein>
<evidence type="ECO:0008006" key="4">
    <source>
        <dbReference type="Google" id="ProtNLM"/>
    </source>
</evidence>
<feature type="compositionally biased region" description="Polar residues" evidence="1">
    <location>
        <begin position="335"/>
        <end position="351"/>
    </location>
</feature>
<evidence type="ECO:0000313" key="2">
    <source>
        <dbReference type="EMBL" id="THC88526.1"/>
    </source>
</evidence>
<accession>A0A4S3J1C5</accession>
<feature type="region of interest" description="Disordered" evidence="1">
    <location>
        <begin position="173"/>
        <end position="542"/>
    </location>
</feature>
<comment type="caution">
    <text evidence="2">The sequence shown here is derived from an EMBL/GenBank/DDBJ whole genome shotgun (WGS) entry which is preliminary data.</text>
</comment>